<evidence type="ECO:0000256" key="1">
    <source>
        <dbReference type="SAM" id="Phobius"/>
    </source>
</evidence>
<accession>A0A1H9WPT0</accession>
<name>A0A1H9WPT0_9BACI</name>
<feature type="transmembrane region" description="Helical" evidence="1">
    <location>
        <begin position="60"/>
        <end position="80"/>
    </location>
</feature>
<keyword evidence="3" id="KW-1185">Reference proteome</keyword>
<sequence>MFFIFIIFASLVAFVHFKVQQGRGTGPVEKRSNSSKGSIAIGIFFISFGVNSYMNLQSSVSAFITLIFVIFGTINVFFGLKHYRMLKPHLSKEKAALQKN</sequence>
<dbReference type="Pfam" id="PF14007">
    <property type="entry name" value="YtpI"/>
    <property type="match status" value="1"/>
</dbReference>
<organism evidence="2 3">
    <name type="scientific">Salipaludibacillus aurantiacus</name>
    <dbReference type="NCBI Taxonomy" id="1601833"/>
    <lineage>
        <taxon>Bacteria</taxon>
        <taxon>Bacillati</taxon>
        <taxon>Bacillota</taxon>
        <taxon>Bacilli</taxon>
        <taxon>Bacillales</taxon>
        <taxon>Bacillaceae</taxon>
    </lineage>
</organism>
<proteinExistence type="predicted"/>
<reference evidence="3" key="1">
    <citation type="submission" date="2016-10" db="EMBL/GenBank/DDBJ databases">
        <authorList>
            <person name="Varghese N."/>
            <person name="Submissions S."/>
        </authorList>
    </citation>
    <scope>NUCLEOTIDE SEQUENCE [LARGE SCALE GENOMIC DNA]</scope>
    <source>
        <strain evidence="3">S9</strain>
    </source>
</reference>
<gene>
    <name evidence="2" type="ORF">SAMN05518684_11888</name>
</gene>
<protein>
    <submittedName>
        <fullName evidence="2">YtpI-like protein</fullName>
    </submittedName>
</protein>
<dbReference type="Proteomes" id="UP000198571">
    <property type="component" value="Unassembled WGS sequence"/>
</dbReference>
<keyword evidence="1" id="KW-1133">Transmembrane helix</keyword>
<evidence type="ECO:0000313" key="2">
    <source>
        <dbReference type="EMBL" id="SES35811.1"/>
    </source>
</evidence>
<keyword evidence="1" id="KW-0812">Transmembrane</keyword>
<dbReference type="AlphaFoldDB" id="A0A1H9WPT0"/>
<dbReference type="EMBL" id="FOGT01000018">
    <property type="protein sequence ID" value="SES35811.1"/>
    <property type="molecule type" value="Genomic_DNA"/>
</dbReference>
<dbReference type="InterPro" id="IPR025618">
    <property type="entry name" value="YtpI"/>
</dbReference>
<evidence type="ECO:0000313" key="3">
    <source>
        <dbReference type="Proteomes" id="UP000198571"/>
    </source>
</evidence>
<keyword evidence="1" id="KW-0472">Membrane</keyword>